<evidence type="ECO:0000256" key="2">
    <source>
        <dbReference type="SAM" id="MobiDB-lite"/>
    </source>
</evidence>
<dbReference type="InterPro" id="IPR045323">
    <property type="entry name" value="CCDC34"/>
</dbReference>
<keyword evidence="1" id="KW-0175">Coiled coil</keyword>
<name>A0A3B4CIF1_PYGNA</name>
<dbReference type="Proteomes" id="UP001501920">
    <property type="component" value="Chromosome 11"/>
</dbReference>
<dbReference type="STRING" id="42514.ENSPNAP00000011144"/>
<feature type="region of interest" description="Disordered" evidence="2">
    <location>
        <begin position="72"/>
        <end position="106"/>
    </location>
</feature>
<reference evidence="4 5" key="1">
    <citation type="submission" date="2020-10" db="EMBL/GenBank/DDBJ databases">
        <title>Pygocentrus nattereri (red-bellied piranha) genome, fPygNat1, primary haplotype.</title>
        <authorList>
            <person name="Myers G."/>
            <person name="Meyer A."/>
            <person name="Karagic N."/>
            <person name="Pippel M."/>
            <person name="Winkler S."/>
            <person name="Tracey A."/>
            <person name="Wood J."/>
            <person name="Formenti G."/>
            <person name="Howe K."/>
            <person name="Fedrigo O."/>
            <person name="Jarvis E.D."/>
        </authorList>
    </citation>
    <scope>NUCLEOTIDE SEQUENCE [LARGE SCALE GENOMIC DNA]</scope>
</reference>
<evidence type="ECO:0000256" key="1">
    <source>
        <dbReference type="SAM" id="Coils"/>
    </source>
</evidence>
<feature type="coiled-coil region" evidence="1">
    <location>
        <begin position="273"/>
        <end position="320"/>
    </location>
</feature>
<reference evidence="4" key="3">
    <citation type="submission" date="2025-09" db="UniProtKB">
        <authorList>
            <consortium name="Ensembl"/>
        </authorList>
    </citation>
    <scope>IDENTIFICATION</scope>
</reference>
<evidence type="ECO:0000259" key="3">
    <source>
        <dbReference type="Pfam" id="PF13904"/>
    </source>
</evidence>
<dbReference type="Pfam" id="PF13904">
    <property type="entry name" value="CCDC34"/>
    <property type="match status" value="1"/>
</dbReference>
<reference evidence="4" key="2">
    <citation type="submission" date="2025-08" db="UniProtKB">
        <authorList>
            <consortium name="Ensembl"/>
        </authorList>
    </citation>
    <scope>IDENTIFICATION</scope>
</reference>
<dbReference type="Ensembl" id="ENSPNAT00000018021.2">
    <property type="protein sequence ID" value="ENSPNAP00000011140.2"/>
    <property type="gene ID" value="ENSPNAG00000016798.2"/>
</dbReference>
<feature type="region of interest" description="Disordered" evidence="2">
    <location>
        <begin position="348"/>
        <end position="380"/>
    </location>
</feature>
<dbReference type="InterPro" id="IPR025259">
    <property type="entry name" value="CCDC34/181"/>
</dbReference>
<evidence type="ECO:0000313" key="4">
    <source>
        <dbReference type="Ensembl" id="ENSPNAP00000011140.2"/>
    </source>
</evidence>
<dbReference type="AlphaFoldDB" id="A0A3B4CIF1"/>
<dbReference type="PANTHER" id="PTHR23247:SF2">
    <property type="entry name" value="COILED-COIL DOMAIN-CONTAINING PROTEIN 34"/>
    <property type="match status" value="1"/>
</dbReference>
<feature type="region of interest" description="Disordered" evidence="2">
    <location>
        <begin position="119"/>
        <end position="143"/>
    </location>
</feature>
<accession>A0A3B4CIF1</accession>
<sequence>MRWNHWGLDLFFQHTLSCRCSMRLKSGEFGGWAKPSSLIPFISEQCVQYGRAPYTAERDQCHQHELVMSAPQSASSKSFTSTPLKSKSTIPRSIPRSKSVESTGDSTYSLLSPIYHDSFDFSDEDNEEAPKQYQPADNSSLTVHEDGLSVSPTRNETLESLHAQDASTGTLNLSAWEQWVVSKAKEERMKMQQKALEQEALKEKEAKEEKEQQRKKAVSVCKIQEWLQMKKEQEKQEKLCRESQKTKKMLYEEQKRLEIERKAQEKYKEWLRQKKQEEMVRKLKEQEEIARREKEERERKERAEEMFKEWLKNIKDKDRQCQSSTCPAGGYDNLNYPSPTFVNPIPWKPIHIPQQNRTPRKNMPQKKQPGLPKYRSTPCLSYKPKDTISFACKRR</sequence>
<protein>
    <recommendedName>
        <fullName evidence="3">Coiled-coil domain-containing protein</fullName>
    </recommendedName>
</protein>
<feature type="coiled-coil region" evidence="1">
    <location>
        <begin position="181"/>
        <end position="216"/>
    </location>
</feature>
<organism evidence="4 5">
    <name type="scientific">Pygocentrus nattereri</name>
    <name type="common">Red-bellied piranha</name>
    <dbReference type="NCBI Taxonomy" id="42514"/>
    <lineage>
        <taxon>Eukaryota</taxon>
        <taxon>Metazoa</taxon>
        <taxon>Chordata</taxon>
        <taxon>Craniata</taxon>
        <taxon>Vertebrata</taxon>
        <taxon>Euteleostomi</taxon>
        <taxon>Actinopterygii</taxon>
        <taxon>Neopterygii</taxon>
        <taxon>Teleostei</taxon>
        <taxon>Ostariophysi</taxon>
        <taxon>Characiformes</taxon>
        <taxon>Characoidei</taxon>
        <taxon>Pygocentrus</taxon>
    </lineage>
</organism>
<feature type="domain" description="Coiled-coil" evidence="3">
    <location>
        <begin position="173"/>
        <end position="347"/>
    </location>
</feature>
<dbReference type="GeneTree" id="ENSGT00730000111271"/>
<feature type="compositionally biased region" description="Polar residues" evidence="2">
    <location>
        <begin position="72"/>
        <end position="91"/>
    </location>
</feature>
<evidence type="ECO:0000313" key="5">
    <source>
        <dbReference type="Proteomes" id="UP001501920"/>
    </source>
</evidence>
<dbReference type="PANTHER" id="PTHR23247">
    <property type="entry name" value="NY-REN-41 ANTIGEN L15 -RELATED"/>
    <property type="match status" value="1"/>
</dbReference>
<dbReference type="OrthoDB" id="5981665at2759"/>
<keyword evidence="5" id="KW-1185">Reference proteome</keyword>
<proteinExistence type="predicted"/>